<evidence type="ECO:0000313" key="2">
    <source>
        <dbReference type="Proteomes" id="UP000036681"/>
    </source>
</evidence>
<feature type="region of interest" description="Disordered" evidence="1">
    <location>
        <begin position="25"/>
        <end position="52"/>
    </location>
</feature>
<protein>
    <submittedName>
        <fullName evidence="3">MATH domain-containing protein</fullName>
    </submittedName>
</protein>
<sequence>MLFQVIKAFSSTGAEVVGEDIRFDENVGGTTTTNKNKSDRESLESCVPQSNTDHKTEFYSKHLEFELQRVHGIGFGSYVENLIVSEDGWLLHGECFVRSARRWMT</sequence>
<keyword evidence="2" id="KW-1185">Reference proteome</keyword>
<proteinExistence type="predicted"/>
<name>A0A0M3HV64_ASCLU</name>
<reference evidence="3" key="1">
    <citation type="submission" date="2017-02" db="UniProtKB">
        <authorList>
            <consortium name="WormBaseParasite"/>
        </authorList>
    </citation>
    <scope>IDENTIFICATION</scope>
</reference>
<accession>A0A0M3HV64</accession>
<dbReference type="AlphaFoldDB" id="A0A0M3HV64"/>
<dbReference type="Proteomes" id="UP000036681">
    <property type="component" value="Unplaced"/>
</dbReference>
<evidence type="ECO:0000313" key="3">
    <source>
        <dbReference type="WBParaSite" id="ALUE_0000678601-mRNA-1"/>
    </source>
</evidence>
<dbReference type="WBParaSite" id="ALUE_0000678601-mRNA-1">
    <property type="protein sequence ID" value="ALUE_0000678601-mRNA-1"/>
    <property type="gene ID" value="ALUE_0000678601"/>
</dbReference>
<evidence type="ECO:0000256" key="1">
    <source>
        <dbReference type="SAM" id="MobiDB-lite"/>
    </source>
</evidence>
<organism evidence="2 3">
    <name type="scientific">Ascaris lumbricoides</name>
    <name type="common">Giant roundworm</name>
    <dbReference type="NCBI Taxonomy" id="6252"/>
    <lineage>
        <taxon>Eukaryota</taxon>
        <taxon>Metazoa</taxon>
        <taxon>Ecdysozoa</taxon>
        <taxon>Nematoda</taxon>
        <taxon>Chromadorea</taxon>
        <taxon>Rhabditida</taxon>
        <taxon>Spirurina</taxon>
        <taxon>Ascaridomorpha</taxon>
        <taxon>Ascaridoidea</taxon>
        <taxon>Ascarididae</taxon>
        <taxon>Ascaris</taxon>
    </lineage>
</organism>